<evidence type="ECO:0000313" key="8">
    <source>
        <dbReference type="RefSeq" id="XP_020852187.1"/>
    </source>
</evidence>
<keyword evidence="3" id="KW-1185">Reference proteome</keyword>
<dbReference type="GO" id="GO:0019902">
    <property type="term" value="F:phosphatase binding"/>
    <property type="evidence" value="ECO:0007669"/>
    <property type="project" value="TreeGrafter"/>
</dbReference>
<reference evidence="4 5" key="1">
    <citation type="submission" date="2025-04" db="UniProtKB">
        <authorList>
            <consortium name="RefSeq"/>
        </authorList>
    </citation>
    <scope>IDENTIFICATION</scope>
    <source>
        <tissue evidence="4 5">Spleen</tissue>
    </source>
</reference>
<feature type="region of interest" description="Disordered" evidence="2">
    <location>
        <begin position="1027"/>
        <end position="1089"/>
    </location>
</feature>
<dbReference type="Proteomes" id="UP000515140">
    <property type="component" value="Unplaced"/>
</dbReference>
<dbReference type="CTD" id="9814"/>
<dbReference type="RefSeq" id="XP_020852184.1">
    <property type="nucleotide sequence ID" value="XM_020996525.1"/>
</dbReference>
<gene>
    <name evidence="4 5 6 7 8" type="primary">SFI1</name>
</gene>
<feature type="region of interest" description="Disordered" evidence="2">
    <location>
        <begin position="1"/>
        <end position="52"/>
    </location>
</feature>
<evidence type="ECO:0000313" key="6">
    <source>
        <dbReference type="RefSeq" id="XP_020852185.1"/>
    </source>
</evidence>
<evidence type="ECO:0000313" key="3">
    <source>
        <dbReference type="Proteomes" id="UP000515140"/>
    </source>
</evidence>
<evidence type="ECO:0000256" key="1">
    <source>
        <dbReference type="SAM" id="Coils"/>
    </source>
</evidence>
<dbReference type="PANTHER" id="PTHR22028">
    <property type="entry name" value="SFI1 SPINDLE BODY DOMAIN-CONTAINING PROTEIN-RELATED"/>
    <property type="match status" value="1"/>
</dbReference>
<dbReference type="GeneTree" id="ENSGT00940000154110"/>
<organism evidence="3 6">
    <name type="scientific">Phascolarctos cinereus</name>
    <name type="common">Koala</name>
    <dbReference type="NCBI Taxonomy" id="38626"/>
    <lineage>
        <taxon>Eukaryota</taxon>
        <taxon>Metazoa</taxon>
        <taxon>Chordata</taxon>
        <taxon>Craniata</taxon>
        <taxon>Vertebrata</taxon>
        <taxon>Euteleostomi</taxon>
        <taxon>Mammalia</taxon>
        <taxon>Metatheria</taxon>
        <taxon>Diprotodontia</taxon>
        <taxon>Phascolarctidae</taxon>
        <taxon>Phascolarctos</taxon>
    </lineage>
</organism>
<dbReference type="RefSeq" id="XP_020852186.1">
    <property type="nucleotide sequence ID" value="XM_020996527.1"/>
</dbReference>
<name>A0A6P5L1N3_PHACI</name>
<keyword evidence="1" id="KW-0175">Coiled coil</keyword>
<sequence>MEGDLDFSQRGTKVTLGTKAKARSLKKDAAGTQQPPKGPRSKVPSISWRRTPGKGHPLPYAWNRGGRLRELRSRCLARKFFLLWAQQTFGRVLPSRARHHYETRLLQRTFEAWREEWWVVRREWKLGVRADCHYRYSLYNLMFQAWQTYVRQRRDKKSKYRRAEDHAAKQKLWLAWKRWLIYVDVRRTKRDMYTVAQEFRQQSILRVPWRVWRRQVRKSHVGRLMDAVALQHWGTSLQFWAWSQWQEQFLHIQIIRKKETEAVRHCMRQEQRRALTAWRGYLQGRRERQHQAQLAGQFHCAVMVRTSFLVWRVAWQQRKLLHAHQARIEALAARITLRQAFERWKRYMLISAEDAAFQDMAEKHHRQRLVLSCFRALKDNVKNSRRHRLRKNLAHGQYQAMLLQRFWRRWCARAEWRENERWLPQLLCAHVHFREALLHKCLRLWSQKAQESRRKQMQSAKAEHHYRSRNLSILFEAWKSFSRQRREQRMRRVEASNFHRELVTRRAFDMWWQKMCLQRETRLSERTAILHAEWRVLRQYWSTWRWRAAELSVERGGQATACAHYRHRQLRKTFWIWKENLQALQAQQAGEMRAAVFNSGLLLRLTWSKWREYMALQNVKWQKAARADRHYHQVLLRRALAAWMIYQGRVKAILRQVAEREDQHHRELLWWVFRRWRENTAAQTEEARKTLRAEEHYRRAILWKVAIHWRDTASLRIRSRQQKDVAATEARERWERGRLRASFQHWRECGRRASLHRAQLWRAAQHHGRRLLKTCMARWKKYHVACIRKMLLQRQSVQLMAQRLRRSSFSTWKRQLGEKQREQHATVRALWLWSFTLQGKVWDAWLGFVLERRRKKARLERAALAYHGSLLHEGVTRLLTFMAGMKSFRGHFHAQRQAQVARNLHQVVHRCATRWKRKALAKDRAASWKRVTFEVPVTDAPSAATGEAAVDVEQSRAPQRPSKPWGWPLQLASGDPYLPDLNVVRPIRKQPRCPSFLLDSLEKEGTAGRLCPGLLAETAVPLLPAQPGPSATLAAPGPSIRPWADSRSLPKPRGHRPLHTEATPPPLSSIAGDRDPIQNTPSFDEPWRARDSSGAAALTPHAVCPVSELPFTLALGGRHQGPASPPFAPSPQRGRSPCVLAFQPAVGIAPPELGPREPAAVAETECPQPGGHLLLPEDFLGSKGRPSLGLGASGGVQADIGGRVLGILGDGGELEAELEEIQEKLFSYQANKQSLRSWQRQASSLRRWLALSTEDPRPEEEEAGRQVRQELHQVEKQIAHLTEELRAERQQVQRYVARIQVLRVAFS</sequence>
<dbReference type="RefSeq" id="XP_020852187.1">
    <property type="nucleotide sequence ID" value="XM_020996528.1"/>
</dbReference>
<protein>
    <submittedName>
        <fullName evidence="4 5">Protein SFI1 homolog isoform X1</fullName>
    </submittedName>
</protein>
<feature type="region of interest" description="Disordered" evidence="2">
    <location>
        <begin position="949"/>
        <end position="968"/>
    </location>
</feature>
<evidence type="ECO:0000256" key="2">
    <source>
        <dbReference type="SAM" id="MobiDB-lite"/>
    </source>
</evidence>
<dbReference type="KEGG" id="pcw:110215224"/>
<evidence type="ECO:0000313" key="5">
    <source>
        <dbReference type="RefSeq" id="XP_020852184.1"/>
    </source>
</evidence>
<dbReference type="GeneID" id="110215224"/>
<dbReference type="PANTHER" id="PTHR22028:SF4">
    <property type="entry name" value="PROTEIN SFI1 HOMOLOG"/>
    <property type="match status" value="1"/>
</dbReference>
<proteinExistence type="predicted"/>
<accession>A0A6P5L1N3</accession>
<dbReference type="RefSeq" id="XP_020852185.1">
    <property type="nucleotide sequence ID" value="XM_020996526.1"/>
</dbReference>
<dbReference type="InterPro" id="IPR052270">
    <property type="entry name" value="CACF_protein"/>
</dbReference>
<evidence type="ECO:0000313" key="7">
    <source>
        <dbReference type="RefSeq" id="XP_020852186.1"/>
    </source>
</evidence>
<dbReference type="RefSeq" id="XP_020852183.1">
    <property type="nucleotide sequence ID" value="XM_020996524.1"/>
</dbReference>
<feature type="coiled-coil region" evidence="1">
    <location>
        <begin position="1264"/>
        <end position="1298"/>
    </location>
</feature>
<evidence type="ECO:0000313" key="4">
    <source>
        <dbReference type="RefSeq" id="XP_020852183.1"/>
    </source>
</evidence>